<dbReference type="InterPro" id="IPR009339">
    <property type="entry name" value="DUF998"/>
</dbReference>
<evidence type="ECO:0000313" key="3">
    <source>
        <dbReference type="EMBL" id="SFW85721.1"/>
    </source>
</evidence>
<keyword evidence="2" id="KW-0472">Membrane</keyword>
<evidence type="ECO:0008006" key="5">
    <source>
        <dbReference type="Google" id="ProtNLM"/>
    </source>
</evidence>
<accession>A0A1K1SN25</accession>
<evidence type="ECO:0000256" key="1">
    <source>
        <dbReference type="SAM" id="MobiDB-lite"/>
    </source>
</evidence>
<name>A0A1K1SN25_9PSEU</name>
<dbReference type="EMBL" id="FPJG01000006">
    <property type="protein sequence ID" value="SFW85721.1"/>
    <property type="molecule type" value="Genomic_DNA"/>
</dbReference>
<dbReference type="Proteomes" id="UP000182740">
    <property type="component" value="Unassembled WGS sequence"/>
</dbReference>
<gene>
    <name evidence="3" type="ORF">SAMN04489730_6205</name>
</gene>
<evidence type="ECO:0000256" key="2">
    <source>
        <dbReference type="SAM" id="Phobius"/>
    </source>
</evidence>
<feature type="region of interest" description="Disordered" evidence="1">
    <location>
        <begin position="196"/>
        <end position="233"/>
    </location>
</feature>
<keyword evidence="2" id="KW-1133">Transmembrane helix</keyword>
<dbReference type="STRING" id="546364.SAMN04489730_6205"/>
<dbReference type="Pfam" id="PF06197">
    <property type="entry name" value="DUF998"/>
    <property type="match status" value="1"/>
</dbReference>
<dbReference type="RefSeq" id="WP_245805162.1">
    <property type="nucleotide sequence ID" value="NZ_FPJG01000006.1"/>
</dbReference>
<keyword evidence="2" id="KW-0812">Transmembrane</keyword>
<feature type="transmembrane region" description="Helical" evidence="2">
    <location>
        <begin position="119"/>
        <end position="137"/>
    </location>
</feature>
<feature type="transmembrane region" description="Helical" evidence="2">
    <location>
        <begin position="12"/>
        <end position="31"/>
    </location>
</feature>
<organism evidence="3 4">
    <name type="scientific">Amycolatopsis australiensis</name>
    <dbReference type="NCBI Taxonomy" id="546364"/>
    <lineage>
        <taxon>Bacteria</taxon>
        <taxon>Bacillati</taxon>
        <taxon>Actinomycetota</taxon>
        <taxon>Actinomycetes</taxon>
        <taxon>Pseudonocardiales</taxon>
        <taxon>Pseudonocardiaceae</taxon>
        <taxon>Amycolatopsis</taxon>
    </lineage>
</organism>
<dbReference type="AlphaFoldDB" id="A0A1K1SN25"/>
<feature type="transmembrane region" description="Helical" evidence="2">
    <location>
        <begin position="51"/>
        <end position="73"/>
    </location>
</feature>
<evidence type="ECO:0000313" key="4">
    <source>
        <dbReference type="Proteomes" id="UP000182740"/>
    </source>
</evidence>
<feature type="transmembrane region" description="Helical" evidence="2">
    <location>
        <begin position="80"/>
        <end position="99"/>
    </location>
</feature>
<protein>
    <recommendedName>
        <fullName evidence="5">DUF998 domain-containing protein</fullName>
    </recommendedName>
</protein>
<reference evidence="4" key="1">
    <citation type="submission" date="2016-11" db="EMBL/GenBank/DDBJ databases">
        <authorList>
            <person name="Varghese N."/>
            <person name="Submissions S."/>
        </authorList>
    </citation>
    <scope>NUCLEOTIDE SEQUENCE [LARGE SCALE GENOMIC DNA]</scope>
    <source>
        <strain evidence="4">DSM 44671</strain>
    </source>
</reference>
<keyword evidence="4" id="KW-1185">Reference proteome</keyword>
<proteinExistence type="predicted"/>
<sequence>MTPQVSPATVTLTLALAAQAIIAGLTVGLAGHVDPWRDPVSDYAWHRGGRWLFTLAVLLLLAAAAALVVAARVAGLPRSAAATVLFGLWVAGLVVVLVFPGNVSAANPTVPGEVHRAGGAVLFTSLPLAALALSARLRTEARWVAAGAALRRGATAGMATAAAFGAAQVVAELPAGLLERLALLAEFAIIATTATAARRQSDDRPRGRRRPHREGRPMTAPPITPTAARRAVR</sequence>